<proteinExistence type="predicted"/>
<dbReference type="Proteomes" id="UP000030663">
    <property type="component" value="Unassembled WGS sequence"/>
</dbReference>
<keyword evidence="3" id="KW-1185">Reference proteome</keyword>
<organism evidence="2 3">
    <name type="scientific">Fusarium oxysporum f. sp. raphani 54005</name>
    <dbReference type="NCBI Taxonomy" id="1089458"/>
    <lineage>
        <taxon>Eukaryota</taxon>
        <taxon>Fungi</taxon>
        <taxon>Dikarya</taxon>
        <taxon>Ascomycota</taxon>
        <taxon>Pezizomycotina</taxon>
        <taxon>Sordariomycetes</taxon>
        <taxon>Hypocreomycetidae</taxon>
        <taxon>Hypocreales</taxon>
        <taxon>Nectriaceae</taxon>
        <taxon>Fusarium</taxon>
        <taxon>Fusarium oxysporum species complex</taxon>
    </lineage>
</organism>
<reference evidence="2 3" key="1">
    <citation type="submission" date="2011-11" db="EMBL/GenBank/DDBJ databases">
        <title>The Genome Sequence of Fusarium oxysporum PHW815.</title>
        <authorList>
            <consortium name="The Broad Institute Genome Sequencing Platform"/>
            <person name="Ma L.-J."/>
            <person name="Gale L.R."/>
            <person name="Schwartz D.C."/>
            <person name="Zhou S."/>
            <person name="Corby-Kistler H."/>
            <person name="Young S.K."/>
            <person name="Zeng Q."/>
            <person name="Gargeya S."/>
            <person name="Fitzgerald M."/>
            <person name="Haas B."/>
            <person name="Abouelleil A."/>
            <person name="Alvarado L."/>
            <person name="Arachchi H.M."/>
            <person name="Berlin A."/>
            <person name="Brown A."/>
            <person name="Chapman S.B."/>
            <person name="Chen Z."/>
            <person name="Dunbar C."/>
            <person name="Freedman E."/>
            <person name="Gearin G."/>
            <person name="Goldberg J."/>
            <person name="Griggs A."/>
            <person name="Gujja S."/>
            <person name="Heiman D."/>
            <person name="Howarth C."/>
            <person name="Larson L."/>
            <person name="Lui A."/>
            <person name="MacDonald P.J.P."/>
            <person name="Montmayeur A."/>
            <person name="Murphy C."/>
            <person name="Neiman D."/>
            <person name="Pearson M."/>
            <person name="Priest M."/>
            <person name="Roberts A."/>
            <person name="Saif S."/>
            <person name="Shea T."/>
            <person name="Shenoy N."/>
            <person name="Sisk P."/>
            <person name="Stolte C."/>
            <person name="Sykes S."/>
            <person name="Wortman J."/>
            <person name="Nusbaum C."/>
            <person name="Birren B."/>
        </authorList>
    </citation>
    <scope>NUCLEOTIDE SEQUENCE [LARGE SCALE GENOMIC DNA]</scope>
    <source>
        <strain evidence="2 3">54005</strain>
    </source>
</reference>
<sequence length="280" mass="31637">MQHPISYYWPELLTVCIYNTYALFFKLDDAGKGRAVELLRAGLKRTLSQARHYCSAIKKDPGGGHSFAKKRDSTVRSFVSGWMLLRMKPNISSFEDLEKTHFSAVTLSDLETWSVPPMTYGEKTEGNPDNSPGVSAFKANFIRGGLLESFESRRLAPYQKEPPEDKKVDVPGPPRRHPAHRVGVSLLFHLPKSKAAELKAKAMPTDGTWISTYDAFSTFIWRNLTRIRAPVFSPEPTSALFWYEAIDMRRHMHSSRVPPRMQRNVVFAATPPTAPVTQPT</sequence>
<evidence type="ECO:0000313" key="3">
    <source>
        <dbReference type="Proteomes" id="UP000030663"/>
    </source>
</evidence>
<evidence type="ECO:0000256" key="1">
    <source>
        <dbReference type="SAM" id="MobiDB-lite"/>
    </source>
</evidence>
<accession>X0BAF3</accession>
<dbReference type="InterPro" id="IPR023213">
    <property type="entry name" value="CAT-like_dom_sf"/>
</dbReference>
<dbReference type="Gene3D" id="3.30.559.10">
    <property type="entry name" value="Chloramphenicol acetyltransferase-like domain"/>
    <property type="match status" value="2"/>
</dbReference>
<name>X0BAF3_FUSOX</name>
<protein>
    <submittedName>
        <fullName evidence="2">Uncharacterized protein</fullName>
    </submittedName>
</protein>
<dbReference type="HOGENOM" id="CLU_026450_2_0_1"/>
<feature type="region of interest" description="Disordered" evidence="1">
    <location>
        <begin position="154"/>
        <end position="176"/>
    </location>
</feature>
<evidence type="ECO:0000313" key="2">
    <source>
        <dbReference type="EMBL" id="EXK78731.1"/>
    </source>
</evidence>
<dbReference type="EMBL" id="JH658505">
    <property type="protein sequence ID" value="EXK78731.1"/>
    <property type="molecule type" value="Genomic_DNA"/>
</dbReference>
<dbReference type="AlphaFoldDB" id="X0BAF3"/>
<gene>
    <name evidence="2" type="ORF">FOQG_16604</name>
</gene>